<comment type="pathway">
    <text evidence="2 11">Cofactor biosynthesis; NAD(+) biosynthesis; deamido-NAD(+) from nicotinate D-ribonucleotide: step 1/1.</text>
</comment>
<dbReference type="HOGENOM" id="CLU_069765_0_1_0"/>
<dbReference type="GO" id="GO:0009435">
    <property type="term" value="P:NAD+ biosynthetic process"/>
    <property type="evidence" value="ECO:0007669"/>
    <property type="project" value="UniProtKB-UniRule"/>
</dbReference>
<reference evidence="13 14" key="1">
    <citation type="journal article" date="2012" name="J. Bacteriol.">
        <title>Complete Genome Sequence of Leptospirillum ferrooxidans Strain C2-3, Isolated from a Fresh Volcanic Ash Deposit on the Island of Miyake, Japan.</title>
        <authorList>
            <person name="Fujimura R."/>
            <person name="Sato Y."/>
            <person name="Nishizawa T."/>
            <person name="Oshima K."/>
            <person name="Kim S.-W."/>
            <person name="Hattori M."/>
            <person name="Kamijo T."/>
            <person name="Ohta H."/>
        </authorList>
    </citation>
    <scope>NUCLEOTIDE SEQUENCE [LARGE SCALE GENOMIC DNA]</scope>
    <source>
        <strain evidence="13 14">C2-3</strain>
    </source>
</reference>
<name>I0IKV9_LEPFC</name>
<dbReference type="UniPathway" id="UPA00253">
    <property type="reaction ID" value="UER00332"/>
</dbReference>
<dbReference type="STRING" id="1162668.LFE_0181"/>
<dbReference type="NCBIfam" id="TIGR00125">
    <property type="entry name" value="cyt_tran_rel"/>
    <property type="match status" value="1"/>
</dbReference>
<keyword evidence="8 11" id="KW-0067">ATP-binding</keyword>
<dbReference type="KEGG" id="lfc:LFE_0181"/>
<gene>
    <name evidence="11" type="primary">nadD</name>
    <name evidence="13" type="ordered locus">LFE_0181</name>
</gene>
<dbReference type="Pfam" id="PF01467">
    <property type="entry name" value="CTP_transf_like"/>
    <property type="match status" value="1"/>
</dbReference>
<dbReference type="eggNOG" id="COG1057">
    <property type="taxonomic scope" value="Bacteria"/>
</dbReference>
<evidence type="ECO:0000259" key="12">
    <source>
        <dbReference type="Pfam" id="PF01467"/>
    </source>
</evidence>
<dbReference type="GO" id="GO:0004515">
    <property type="term" value="F:nicotinate-nucleotide adenylyltransferase activity"/>
    <property type="evidence" value="ECO:0007669"/>
    <property type="project" value="UniProtKB-UniRule"/>
</dbReference>
<comment type="similarity">
    <text evidence="3 11">Belongs to the NadD family.</text>
</comment>
<evidence type="ECO:0000256" key="10">
    <source>
        <dbReference type="ARBA" id="ARBA00048721"/>
    </source>
</evidence>
<dbReference type="SUPFAM" id="SSF52374">
    <property type="entry name" value="Nucleotidylyl transferase"/>
    <property type="match status" value="1"/>
</dbReference>
<dbReference type="CDD" id="cd02165">
    <property type="entry name" value="NMNAT"/>
    <property type="match status" value="1"/>
</dbReference>
<evidence type="ECO:0000256" key="11">
    <source>
        <dbReference type="HAMAP-Rule" id="MF_00244"/>
    </source>
</evidence>
<accession>I0IKV9</accession>
<dbReference type="InterPro" id="IPR005248">
    <property type="entry name" value="NadD/NMNAT"/>
</dbReference>
<dbReference type="InterPro" id="IPR004821">
    <property type="entry name" value="Cyt_trans-like"/>
</dbReference>
<evidence type="ECO:0000256" key="1">
    <source>
        <dbReference type="ARBA" id="ARBA00002324"/>
    </source>
</evidence>
<feature type="domain" description="Cytidyltransferase-like" evidence="12">
    <location>
        <begin position="17"/>
        <end position="211"/>
    </location>
</feature>
<proteinExistence type="inferred from homology"/>
<comment type="catalytic activity">
    <reaction evidence="10 11">
        <text>nicotinate beta-D-ribonucleotide + ATP + H(+) = deamido-NAD(+) + diphosphate</text>
        <dbReference type="Rhea" id="RHEA:22860"/>
        <dbReference type="ChEBI" id="CHEBI:15378"/>
        <dbReference type="ChEBI" id="CHEBI:30616"/>
        <dbReference type="ChEBI" id="CHEBI:33019"/>
        <dbReference type="ChEBI" id="CHEBI:57502"/>
        <dbReference type="ChEBI" id="CHEBI:58437"/>
        <dbReference type="EC" id="2.7.7.18"/>
    </reaction>
</comment>
<evidence type="ECO:0000256" key="7">
    <source>
        <dbReference type="ARBA" id="ARBA00022741"/>
    </source>
</evidence>
<evidence type="ECO:0000256" key="2">
    <source>
        <dbReference type="ARBA" id="ARBA00005019"/>
    </source>
</evidence>
<keyword evidence="7 11" id="KW-0547">Nucleotide-binding</keyword>
<comment type="function">
    <text evidence="1 11">Catalyzes the reversible adenylation of nicotinate mononucleotide (NaMN) to nicotinic acid adenine dinucleotide (NaAD).</text>
</comment>
<dbReference type="Proteomes" id="UP000007382">
    <property type="component" value="Chromosome"/>
</dbReference>
<evidence type="ECO:0000256" key="9">
    <source>
        <dbReference type="ARBA" id="ARBA00023027"/>
    </source>
</evidence>
<dbReference type="Gene3D" id="3.40.50.620">
    <property type="entry name" value="HUPs"/>
    <property type="match status" value="1"/>
</dbReference>
<dbReference type="HAMAP" id="MF_00244">
    <property type="entry name" value="NaMN_adenylyltr"/>
    <property type="match status" value="1"/>
</dbReference>
<organism evidence="13 14">
    <name type="scientific">Leptospirillum ferrooxidans (strain C2-3)</name>
    <dbReference type="NCBI Taxonomy" id="1162668"/>
    <lineage>
        <taxon>Bacteria</taxon>
        <taxon>Pseudomonadati</taxon>
        <taxon>Nitrospirota</taxon>
        <taxon>Nitrospiria</taxon>
        <taxon>Nitrospirales</taxon>
        <taxon>Nitrospiraceae</taxon>
        <taxon>Leptospirillum</taxon>
    </lineage>
</organism>
<evidence type="ECO:0000313" key="13">
    <source>
        <dbReference type="EMBL" id="BAM05908.1"/>
    </source>
</evidence>
<evidence type="ECO:0000256" key="6">
    <source>
        <dbReference type="ARBA" id="ARBA00022695"/>
    </source>
</evidence>
<evidence type="ECO:0000256" key="3">
    <source>
        <dbReference type="ARBA" id="ARBA00009014"/>
    </source>
</evidence>
<dbReference type="EMBL" id="AP012342">
    <property type="protein sequence ID" value="BAM05908.1"/>
    <property type="molecule type" value="Genomic_DNA"/>
</dbReference>
<dbReference type="GO" id="GO:0005524">
    <property type="term" value="F:ATP binding"/>
    <property type="evidence" value="ECO:0007669"/>
    <property type="project" value="UniProtKB-KW"/>
</dbReference>
<dbReference type="PANTHER" id="PTHR39321:SF3">
    <property type="entry name" value="PHOSPHOPANTETHEINE ADENYLYLTRANSFERASE"/>
    <property type="match status" value="1"/>
</dbReference>
<keyword evidence="4 11" id="KW-0662">Pyridine nucleotide biosynthesis</keyword>
<sequence length="244" mass="26280">MDISGNPDMSSLSDIAVYGGAFNPIHEGHLSLARELQKRFSLSRILFVPTGRPPHKSLSGDPGADHRLRMLKEAIAGNCGWEAVPVEILRSGVSYTVGTLRELDLPKRPWLVLGTDAFLEFLSWKDPAGILSLADLLVASRPGTLFLDVAPVVSGVLSILGKKALSISEDDARSLDSGVMSLWMRAVPESSFRLALLRADTPDISSTMVRGALSGVKNPSLEKGKILPASVKSYIVEKELFCEG</sequence>
<evidence type="ECO:0000256" key="8">
    <source>
        <dbReference type="ARBA" id="ARBA00022840"/>
    </source>
</evidence>
<dbReference type="InterPro" id="IPR014729">
    <property type="entry name" value="Rossmann-like_a/b/a_fold"/>
</dbReference>
<evidence type="ECO:0000256" key="5">
    <source>
        <dbReference type="ARBA" id="ARBA00022679"/>
    </source>
</evidence>
<keyword evidence="5 11" id="KW-0808">Transferase</keyword>
<keyword evidence="14" id="KW-1185">Reference proteome</keyword>
<dbReference type="NCBIfam" id="TIGR00482">
    <property type="entry name" value="nicotinate (nicotinamide) nucleotide adenylyltransferase"/>
    <property type="match status" value="1"/>
</dbReference>
<keyword evidence="6 11" id="KW-0548">Nucleotidyltransferase</keyword>
<dbReference type="AlphaFoldDB" id="I0IKV9"/>
<evidence type="ECO:0000313" key="14">
    <source>
        <dbReference type="Proteomes" id="UP000007382"/>
    </source>
</evidence>
<dbReference type="RefSeq" id="WP_014448402.1">
    <property type="nucleotide sequence ID" value="NC_017094.1"/>
</dbReference>
<dbReference type="EC" id="2.7.7.18" evidence="11"/>
<protein>
    <recommendedName>
        <fullName evidence="11">Probable nicotinate-nucleotide adenylyltransferase</fullName>
        <ecNumber evidence="11">2.7.7.18</ecNumber>
    </recommendedName>
    <alternativeName>
        <fullName evidence="11">Deamido-NAD(+) diphosphorylase</fullName>
    </alternativeName>
    <alternativeName>
        <fullName evidence="11">Deamido-NAD(+) pyrophosphorylase</fullName>
    </alternativeName>
    <alternativeName>
        <fullName evidence="11">Nicotinate mononucleotide adenylyltransferase</fullName>
        <shortName evidence="11">NaMN adenylyltransferase</shortName>
    </alternativeName>
</protein>
<dbReference type="OrthoDB" id="5295945at2"/>
<dbReference type="PANTHER" id="PTHR39321">
    <property type="entry name" value="NICOTINATE-NUCLEOTIDE ADENYLYLTRANSFERASE-RELATED"/>
    <property type="match status" value="1"/>
</dbReference>
<evidence type="ECO:0000256" key="4">
    <source>
        <dbReference type="ARBA" id="ARBA00022642"/>
    </source>
</evidence>
<reference evidence="14" key="2">
    <citation type="submission" date="2012-03" db="EMBL/GenBank/DDBJ databases">
        <title>The complete genome sequence of the pioneer microbe on fresh volcanic deposit, Leptospirillum ferrooxidans strain C2-3.</title>
        <authorList>
            <person name="Fujimura R."/>
            <person name="Sato Y."/>
            <person name="Nishizawa T."/>
            <person name="Nanba K."/>
            <person name="Oshima K."/>
            <person name="Hattori M."/>
            <person name="Kamijo T."/>
            <person name="Ohta H."/>
        </authorList>
    </citation>
    <scope>NUCLEOTIDE SEQUENCE [LARGE SCALE GENOMIC DNA]</scope>
    <source>
        <strain evidence="14">C2-3</strain>
    </source>
</reference>
<dbReference type="PATRIC" id="fig|1162668.3.peg.213"/>
<keyword evidence="9 11" id="KW-0520">NAD</keyword>